<organism evidence="2 3">
    <name type="scientific">Marinobacter lacisalsi</name>
    <dbReference type="NCBI Taxonomy" id="475979"/>
    <lineage>
        <taxon>Bacteria</taxon>
        <taxon>Pseudomonadati</taxon>
        <taxon>Pseudomonadota</taxon>
        <taxon>Gammaproteobacteria</taxon>
        <taxon>Pseudomonadales</taxon>
        <taxon>Marinobacteraceae</taxon>
        <taxon>Marinobacter</taxon>
    </lineage>
</organism>
<dbReference type="Proteomes" id="UP001595798">
    <property type="component" value="Unassembled WGS sequence"/>
</dbReference>
<dbReference type="SUPFAM" id="SSF82549">
    <property type="entry name" value="DAK1/DegV-like"/>
    <property type="match status" value="1"/>
</dbReference>
<evidence type="ECO:0000256" key="1">
    <source>
        <dbReference type="ARBA" id="ARBA00023121"/>
    </source>
</evidence>
<dbReference type="InterPro" id="IPR003797">
    <property type="entry name" value="DegV"/>
</dbReference>
<keyword evidence="3" id="KW-1185">Reference proteome</keyword>
<name>A0ABV8QN40_9GAMM</name>
<dbReference type="PANTHER" id="PTHR33434">
    <property type="entry name" value="DEGV DOMAIN-CONTAINING PROTEIN DR_1986-RELATED"/>
    <property type="match status" value="1"/>
</dbReference>
<dbReference type="Pfam" id="PF02645">
    <property type="entry name" value="DegV"/>
    <property type="match status" value="1"/>
</dbReference>
<dbReference type="PROSITE" id="PS51482">
    <property type="entry name" value="DEGV"/>
    <property type="match status" value="1"/>
</dbReference>
<gene>
    <name evidence="2" type="ORF">ACFOZ5_18775</name>
</gene>
<evidence type="ECO:0000313" key="2">
    <source>
        <dbReference type="EMBL" id="MFC4261070.1"/>
    </source>
</evidence>
<comment type="caution">
    <text evidence="2">The sequence shown here is derived from an EMBL/GenBank/DDBJ whole genome shotgun (WGS) entry which is preliminary data.</text>
</comment>
<dbReference type="Gene3D" id="3.40.50.10170">
    <property type="match status" value="1"/>
</dbReference>
<accession>A0ABV8QN40</accession>
<dbReference type="InterPro" id="IPR043168">
    <property type="entry name" value="DegV_C"/>
</dbReference>
<dbReference type="EMBL" id="JBHSDI010000063">
    <property type="protein sequence ID" value="MFC4261070.1"/>
    <property type="molecule type" value="Genomic_DNA"/>
</dbReference>
<evidence type="ECO:0000313" key="3">
    <source>
        <dbReference type="Proteomes" id="UP001595798"/>
    </source>
</evidence>
<dbReference type="RefSeq" id="WP_379890235.1">
    <property type="nucleotide sequence ID" value="NZ_JBHSDI010000063.1"/>
</dbReference>
<proteinExistence type="predicted"/>
<dbReference type="PANTHER" id="PTHR33434:SF2">
    <property type="entry name" value="FATTY ACID-BINDING PROTEIN TM_1468"/>
    <property type="match status" value="1"/>
</dbReference>
<reference evidence="3" key="1">
    <citation type="journal article" date="2019" name="Int. J. Syst. Evol. Microbiol.">
        <title>The Global Catalogue of Microorganisms (GCM) 10K type strain sequencing project: providing services to taxonomists for standard genome sequencing and annotation.</title>
        <authorList>
            <consortium name="The Broad Institute Genomics Platform"/>
            <consortium name="The Broad Institute Genome Sequencing Center for Infectious Disease"/>
            <person name="Wu L."/>
            <person name="Ma J."/>
        </authorList>
    </citation>
    <scope>NUCLEOTIDE SEQUENCE [LARGE SCALE GENOMIC DNA]</scope>
    <source>
        <strain evidence="3">CECT 7297</strain>
    </source>
</reference>
<dbReference type="Gene3D" id="3.30.1180.10">
    <property type="match status" value="1"/>
</dbReference>
<dbReference type="InterPro" id="IPR050270">
    <property type="entry name" value="DegV_domain_contain"/>
</dbReference>
<keyword evidence="1" id="KW-0446">Lipid-binding</keyword>
<protein>
    <submittedName>
        <fullName evidence="2">DegV family protein</fullName>
    </submittedName>
</protein>
<sequence>MKVGLIVDSACDLPPDFIRKHGIFTLPLTARIDNQTFVDDHNPETTENFYQQGLLGKGHHAETEAFSAEQIRDLFLEKVVPNYDVAICETVDRSRSEIYNNASEAMNMVMAQARAVRENAGIEGNFTMRVIDSGQLFAGQGLLAAYTMSILGKGLSKNALRHEVEKFAQNVWICVVPKDLSYIRERARRRGDKSVSGLVAFLGKALNITPIIWGKGVVAKPAAKTRSMDAAVEKVMNYAVSRVEAGLLAPFVSISCGMSWEEIEALPGLERLRETCKEHGVELLLSRMGITSSIYIGPGSICLSLAAEDHEFEA</sequence>
<dbReference type="NCBIfam" id="TIGR00762">
    <property type="entry name" value="DegV"/>
    <property type="match status" value="1"/>
</dbReference>